<proteinExistence type="predicted"/>
<accession>A0AA40FY32</accession>
<reference evidence="2" key="1">
    <citation type="submission" date="2021-10" db="EMBL/GenBank/DDBJ databases">
        <title>Melipona bicolor Genome sequencing and assembly.</title>
        <authorList>
            <person name="Araujo N.S."/>
            <person name="Arias M.C."/>
        </authorList>
    </citation>
    <scope>NUCLEOTIDE SEQUENCE</scope>
    <source>
        <strain evidence="2">USP_2M_L1-L4_2017</strain>
        <tissue evidence="2">Whole body</tissue>
    </source>
</reference>
<feature type="region of interest" description="Disordered" evidence="1">
    <location>
        <begin position="1"/>
        <end position="64"/>
    </location>
</feature>
<gene>
    <name evidence="2" type="ORF">K0M31_003693</name>
</gene>
<organism evidence="2 3">
    <name type="scientific">Melipona bicolor</name>
    <dbReference type="NCBI Taxonomy" id="60889"/>
    <lineage>
        <taxon>Eukaryota</taxon>
        <taxon>Metazoa</taxon>
        <taxon>Ecdysozoa</taxon>
        <taxon>Arthropoda</taxon>
        <taxon>Hexapoda</taxon>
        <taxon>Insecta</taxon>
        <taxon>Pterygota</taxon>
        <taxon>Neoptera</taxon>
        <taxon>Endopterygota</taxon>
        <taxon>Hymenoptera</taxon>
        <taxon>Apocrita</taxon>
        <taxon>Aculeata</taxon>
        <taxon>Apoidea</taxon>
        <taxon>Anthophila</taxon>
        <taxon>Apidae</taxon>
        <taxon>Melipona</taxon>
    </lineage>
</organism>
<dbReference type="AlphaFoldDB" id="A0AA40FY32"/>
<comment type="caution">
    <text evidence="2">The sequence shown here is derived from an EMBL/GenBank/DDBJ whole genome shotgun (WGS) entry which is preliminary data.</text>
</comment>
<dbReference type="Proteomes" id="UP001177670">
    <property type="component" value="Unassembled WGS sequence"/>
</dbReference>
<evidence type="ECO:0000313" key="3">
    <source>
        <dbReference type="Proteomes" id="UP001177670"/>
    </source>
</evidence>
<protein>
    <submittedName>
        <fullName evidence="2">Uncharacterized protein</fullName>
    </submittedName>
</protein>
<sequence length="64" mass="7077">MQLVKVATLRTKPRQCGGGGGPRQRFRLQRGGATRRRSEKTSTSESFFARWHDEENVGDVTGAG</sequence>
<name>A0AA40FY32_9HYME</name>
<dbReference type="EMBL" id="JAHYIQ010000012">
    <property type="protein sequence ID" value="KAK1127145.1"/>
    <property type="molecule type" value="Genomic_DNA"/>
</dbReference>
<keyword evidence="3" id="KW-1185">Reference proteome</keyword>
<feature type="compositionally biased region" description="Basic residues" evidence="1">
    <location>
        <begin position="24"/>
        <end position="38"/>
    </location>
</feature>
<evidence type="ECO:0000313" key="2">
    <source>
        <dbReference type="EMBL" id="KAK1127145.1"/>
    </source>
</evidence>
<evidence type="ECO:0000256" key="1">
    <source>
        <dbReference type="SAM" id="MobiDB-lite"/>
    </source>
</evidence>